<feature type="compositionally biased region" description="Polar residues" evidence="3">
    <location>
        <begin position="1"/>
        <end position="10"/>
    </location>
</feature>
<gene>
    <name evidence="6" type="ordered locus">sce7455</name>
</gene>
<dbReference type="Gene3D" id="4.10.220.110">
    <property type="match status" value="1"/>
</dbReference>
<feature type="region of interest" description="Disordered" evidence="3">
    <location>
        <begin position="1"/>
        <end position="26"/>
    </location>
</feature>
<dbReference type="Pfam" id="PF22178">
    <property type="entry name" value="Gp5_trimer_C"/>
    <property type="match status" value="1"/>
</dbReference>
<name>A9EZD4_SORC5</name>
<dbReference type="Gene3D" id="3.55.50.10">
    <property type="entry name" value="Baseplate protein-like domains"/>
    <property type="match status" value="1"/>
</dbReference>
<keyword evidence="7" id="KW-1185">Reference proteome</keyword>
<dbReference type="InterPro" id="IPR006531">
    <property type="entry name" value="Gp5/Vgr_OB"/>
</dbReference>
<dbReference type="SUPFAM" id="SSF69279">
    <property type="entry name" value="Phage tail proteins"/>
    <property type="match status" value="2"/>
</dbReference>
<evidence type="ECO:0000256" key="1">
    <source>
        <dbReference type="ARBA" id="ARBA00005558"/>
    </source>
</evidence>
<dbReference type="Proteomes" id="UP000002139">
    <property type="component" value="Chromosome"/>
</dbReference>
<evidence type="ECO:0000256" key="3">
    <source>
        <dbReference type="SAM" id="MobiDB-lite"/>
    </source>
</evidence>
<feature type="coiled-coil region" evidence="2">
    <location>
        <begin position="297"/>
        <end position="324"/>
    </location>
</feature>
<keyword evidence="2" id="KW-0175">Coiled coil</keyword>
<dbReference type="BioCyc" id="SCEL448385:SCE_RS38210-MONOMER"/>
<dbReference type="AlphaFoldDB" id="A9EZD4"/>
<feature type="domain" description="Gp5/Type VI secretion system Vgr protein OB-fold" evidence="4">
    <location>
        <begin position="421"/>
        <end position="485"/>
    </location>
</feature>
<evidence type="ECO:0000313" key="6">
    <source>
        <dbReference type="EMBL" id="CAN97624.1"/>
    </source>
</evidence>
<dbReference type="STRING" id="448385.sce7455"/>
<evidence type="ECO:0000259" key="5">
    <source>
        <dbReference type="Pfam" id="PF22178"/>
    </source>
</evidence>
<dbReference type="SUPFAM" id="SSF69349">
    <property type="entry name" value="Phage fibre proteins"/>
    <property type="match status" value="1"/>
</dbReference>
<accession>A9EZD4</accession>
<proteinExistence type="inferred from homology"/>
<reference evidence="6 7" key="1">
    <citation type="journal article" date="2007" name="Nat. Biotechnol.">
        <title>Complete genome sequence of the myxobacterium Sorangium cellulosum.</title>
        <authorList>
            <person name="Schneiker S."/>
            <person name="Perlova O."/>
            <person name="Kaiser O."/>
            <person name="Gerth K."/>
            <person name="Alici A."/>
            <person name="Altmeyer M.O."/>
            <person name="Bartels D."/>
            <person name="Bekel T."/>
            <person name="Beyer S."/>
            <person name="Bode E."/>
            <person name="Bode H.B."/>
            <person name="Bolten C.J."/>
            <person name="Choudhuri J.V."/>
            <person name="Doss S."/>
            <person name="Elnakady Y.A."/>
            <person name="Frank B."/>
            <person name="Gaigalat L."/>
            <person name="Goesmann A."/>
            <person name="Groeger C."/>
            <person name="Gross F."/>
            <person name="Jelsbak L."/>
            <person name="Jelsbak L."/>
            <person name="Kalinowski J."/>
            <person name="Kegler C."/>
            <person name="Knauber T."/>
            <person name="Konietzny S."/>
            <person name="Kopp M."/>
            <person name="Krause L."/>
            <person name="Krug D."/>
            <person name="Linke B."/>
            <person name="Mahmud T."/>
            <person name="Martinez-Arias R."/>
            <person name="McHardy A.C."/>
            <person name="Merai M."/>
            <person name="Meyer F."/>
            <person name="Mormann S."/>
            <person name="Munoz-Dorado J."/>
            <person name="Perez J."/>
            <person name="Pradella S."/>
            <person name="Rachid S."/>
            <person name="Raddatz G."/>
            <person name="Rosenau F."/>
            <person name="Rueckert C."/>
            <person name="Sasse F."/>
            <person name="Scharfe M."/>
            <person name="Schuster S.C."/>
            <person name="Suen G."/>
            <person name="Treuner-Lange A."/>
            <person name="Velicer G.J."/>
            <person name="Vorholter F.-J."/>
            <person name="Weissman K.J."/>
            <person name="Welch R.D."/>
            <person name="Wenzel S.C."/>
            <person name="Whitworth D.E."/>
            <person name="Wilhelm S."/>
            <person name="Wittmann C."/>
            <person name="Bloecker H."/>
            <person name="Puehler A."/>
            <person name="Mueller R."/>
        </authorList>
    </citation>
    <scope>NUCLEOTIDE SEQUENCE [LARGE SCALE GENOMIC DNA]</scope>
    <source>
        <strain evidence="7">So ce56</strain>
    </source>
</reference>
<dbReference type="Pfam" id="PF04717">
    <property type="entry name" value="Phage_base_V"/>
    <property type="match status" value="1"/>
</dbReference>
<dbReference type="InterPro" id="IPR037026">
    <property type="entry name" value="Vgr_OB-fold_dom_sf"/>
</dbReference>
<evidence type="ECO:0000259" key="4">
    <source>
        <dbReference type="Pfam" id="PF04717"/>
    </source>
</evidence>
<dbReference type="InterPro" id="IPR006533">
    <property type="entry name" value="T6SS_Vgr_RhsGE"/>
</dbReference>
<dbReference type="EMBL" id="AM746676">
    <property type="protein sequence ID" value="CAN97624.1"/>
    <property type="molecule type" value="Genomic_DNA"/>
</dbReference>
<comment type="similarity">
    <text evidence="1">Belongs to the VgrG protein family.</text>
</comment>
<evidence type="ECO:0000256" key="2">
    <source>
        <dbReference type="SAM" id="Coils"/>
    </source>
</evidence>
<dbReference type="NCBIfam" id="TIGR03361">
    <property type="entry name" value="VI_Rhs_Vgr"/>
    <property type="match status" value="1"/>
</dbReference>
<protein>
    <submittedName>
        <fullName evidence="6">Uncharacterized protein</fullName>
    </submittedName>
</protein>
<feature type="domain" description="Gp5/Type VI secretion system Vgr C-terminal trimerisation" evidence="5">
    <location>
        <begin position="504"/>
        <end position="610"/>
    </location>
</feature>
<dbReference type="InterPro" id="IPR017847">
    <property type="entry name" value="T6SS_RhsGE_Vgr_subset"/>
</dbReference>
<dbReference type="Gene3D" id="2.40.50.230">
    <property type="entry name" value="Gp5 N-terminal domain"/>
    <property type="match status" value="1"/>
</dbReference>
<dbReference type="HOGENOM" id="CLU_004121_7_3_7"/>
<dbReference type="eggNOG" id="COG3501">
    <property type="taxonomic scope" value="Bacteria"/>
</dbReference>
<dbReference type="NCBIfam" id="TIGR01646">
    <property type="entry name" value="vgr_GE"/>
    <property type="match status" value="1"/>
</dbReference>
<organism evidence="6 7">
    <name type="scientific">Sorangium cellulosum (strain So ce56)</name>
    <name type="common">Polyangium cellulosum (strain So ce56)</name>
    <dbReference type="NCBI Taxonomy" id="448385"/>
    <lineage>
        <taxon>Bacteria</taxon>
        <taxon>Pseudomonadati</taxon>
        <taxon>Myxococcota</taxon>
        <taxon>Polyangia</taxon>
        <taxon>Polyangiales</taxon>
        <taxon>Polyangiaceae</taxon>
        <taxon>Sorangium</taxon>
    </lineage>
</organism>
<dbReference type="InterPro" id="IPR054030">
    <property type="entry name" value="Gp5_Vgr_C"/>
</dbReference>
<dbReference type="SUPFAM" id="SSF69255">
    <property type="entry name" value="gp5 N-terminal domain-like"/>
    <property type="match status" value="1"/>
</dbReference>
<sequence>MSTPATATSRGQERSRGGSEHAQIFAERRRPPPWLTDLGAMSDVDVRLACGPLGECVVLELAGREAMDALSSWEVRVAVPGEVDLAALLRAPATLALVDPAEGSERLVRLLVVEASCALRRGRERIYALRLSDPPWLLTLRGGYRVFLEKTTEQIVAEVLAGAGIPAAAIAPRLAGAYPVRPQCVQYAEAEWAFIERLLADEGISYWFDTTAEGEHRIVLGDGRGSHDGIEGGAALPYAGARGAKLGARALSSLEWEEQAVADRVTVRDFDVQHPDVYVDGHAGEGELAWLEVPAGVPTAEAAKARARRRLEQLQRDKVAVTGESDCIRLGPGRLVEITGAGADLFEQRMLVAELSHRYARPSRDGGAATPYGNRIALRPTKAADGGDHPPFRPAIRPAPAVEHIDGAVITGPPGEEIHVDDLGRIKLRFLWDRSGIADDRASHWIRCLQHPLGASMFLPRVGWEVHVGYLDGSPDRPFVLGRAYNATAVAPFPLPAASATTALQSWTTPRSGETQGITMVDDAGAEALSIHASRDLSVKVGGPEATRIDGDDAQVVGLSLTSNVLGSHAARVGATQRVDVGQEMLLSVEGASSELVGGAELVDVTGNRAVLASGSCVEVVGGGYALLCNQSNVNVSGGCARVVLGTTSIASGLGVTESVAGARTYACRGSRTIRCSSYAESINGGKRSQAGAVHERAAGNVGLKASMGTITAGKVSIGAGGKVSISAPVVTIQASGSIAAGTMTLGGGKLKTTGGVTHVDGGTTRRASGKAGK</sequence>
<dbReference type="Pfam" id="PF05954">
    <property type="entry name" value="Phage_GPD"/>
    <property type="match status" value="1"/>
</dbReference>
<dbReference type="Gene3D" id="2.30.110.50">
    <property type="match status" value="1"/>
</dbReference>
<evidence type="ECO:0000313" key="7">
    <source>
        <dbReference type="Proteomes" id="UP000002139"/>
    </source>
</evidence>
<dbReference type="KEGG" id="scl:sce7455"/>